<evidence type="ECO:0000313" key="3">
    <source>
        <dbReference type="Proteomes" id="UP000075714"/>
    </source>
</evidence>
<dbReference type="AlphaFoldDB" id="A0A150GNU7"/>
<sequence length="107" mass="10393">MTIQLGCRGPEASINLCPGYGWDASVNATCLSGRNDQPPGTPGRAIAINCHAPQNGTANAYNHPSAGAGAGPAGAGPSPGSAARAAPHAWLLPLLLSLAAAVLAASA</sequence>
<name>A0A150GNU7_GONPE</name>
<keyword evidence="3" id="KW-1185">Reference proteome</keyword>
<organism evidence="2 3">
    <name type="scientific">Gonium pectorale</name>
    <name type="common">Green alga</name>
    <dbReference type="NCBI Taxonomy" id="33097"/>
    <lineage>
        <taxon>Eukaryota</taxon>
        <taxon>Viridiplantae</taxon>
        <taxon>Chlorophyta</taxon>
        <taxon>core chlorophytes</taxon>
        <taxon>Chlorophyceae</taxon>
        <taxon>CS clade</taxon>
        <taxon>Chlamydomonadales</taxon>
        <taxon>Volvocaceae</taxon>
        <taxon>Gonium</taxon>
    </lineage>
</organism>
<evidence type="ECO:0000256" key="1">
    <source>
        <dbReference type="SAM" id="MobiDB-lite"/>
    </source>
</evidence>
<feature type="compositionally biased region" description="Low complexity" evidence="1">
    <location>
        <begin position="75"/>
        <end position="84"/>
    </location>
</feature>
<dbReference type="EMBL" id="LSYV01000013">
    <property type="protein sequence ID" value="KXZ51484.1"/>
    <property type="molecule type" value="Genomic_DNA"/>
</dbReference>
<protein>
    <submittedName>
        <fullName evidence="2">Uncharacterized protein</fullName>
    </submittedName>
</protein>
<reference evidence="3" key="1">
    <citation type="journal article" date="2016" name="Nat. Commun.">
        <title>The Gonium pectorale genome demonstrates co-option of cell cycle regulation during the evolution of multicellularity.</title>
        <authorList>
            <person name="Hanschen E.R."/>
            <person name="Marriage T.N."/>
            <person name="Ferris P.J."/>
            <person name="Hamaji T."/>
            <person name="Toyoda A."/>
            <person name="Fujiyama A."/>
            <person name="Neme R."/>
            <person name="Noguchi H."/>
            <person name="Minakuchi Y."/>
            <person name="Suzuki M."/>
            <person name="Kawai-Toyooka H."/>
            <person name="Smith D.R."/>
            <person name="Sparks H."/>
            <person name="Anderson J."/>
            <person name="Bakaric R."/>
            <person name="Luria V."/>
            <person name="Karger A."/>
            <person name="Kirschner M.W."/>
            <person name="Durand P.M."/>
            <person name="Michod R.E."/>
            <person name="Nozaki H."/>
            <person name="Olson B.J."/>
        </authorList>
    </citation>
    <scope>NUCLEOTIDE SEQUENCE [LARGE SCALE GENOMIC DNA]</scope>
    <source>
        <strain evidence="3">NIES-2863</strain>
    </source>
</reference>
<comment type="caution">
    <text evidence="2">The sequence shown here is derived from an EMBL/GenBank/DDBJ whole genome shotgun (WGS) entry which is preliminary data.</text>
</comment>
<feature type="region of interest" description="Disordered" evidence="1">
    <location>
        <begin position="59"/>
        <end position="84"/>
    </location>
</feature>
<evidence type="ECO:0000313" key="2">
    <source>
        <dbReference type="EMBL" id="KXZ51484.1"/>
    </source>
</evidence>
<gene>
    <name evidence="2" type="ORF">GPECTOR_12g447</name>
</gene>
<dbReference type="Proteomes" id="UP000075714">
    <property type="component" value="Unassembled WGS sequence"/>
</dbReference>
<proteinExistence type="predicted"/>
<dbReference type="OrthoDB" id="6286334at2759"/>
<accession>A0A150GNU7</accession>